<dbReference type="Pfam" id="PF02653">
    <property type="entry name" value="BPD_transp_2"/>
    <property type="match status" value="1"/>
</dbReference>
<evidence type="ECO:0000313" key="8">
    <source>
        <dbReference type="Proteomes" id="UP000295344"/>
    </source>
</evidence>
<name>A0A4R7FEY2_9MICO</name>
<dbReference type="OrthoDB" id="9792579at2"/>
<evidence type="ECO:0000256" key="3">
    <source>
        <dbReference type="ARBA" id="ARBA00022692"/>
    </source>
</evidence>
<dbReference type="AlphaFoldDB" id="A0A4R7FEY2"/>
<feature type="transmembrane region" description="Helical" evidence="6">
    <location>
        <begin position="251"/>
        <end position="280"/>
    </location>
</feature>
<reference evidence="7 8" key="1">
    <citation type="submission" date="2019-03" db="EMBL/GenBank/DDBJ databases">
        <title>Genomic Encyclopedia of Archaeal and Bacterial Type Strains, Phase II (KMG-II): from individual species to whole genera.</title>
        <authorList>
            <person name="Goeker M."/>
        </authorList>
    </citation>
    <scope>NUCLEOTIDE SEQUENCE [LARGE SCALE GENOMIC DNA]</scope>
    <source>
        <strain evidence="7 8">DSM 24782</strain>
    </source>
</reference>
<evidence type="ECO:0000313" key="7">
    <source>
        <dbReference type="EMBL" id="TDS75016.1"/>
    </source>
</evidence>
<accession>A0A4R7FEY2</accession>
<feature type="transmembrane region" description="Helical" evidence="6">
    <location>
        <begin position="121"/>
        <end position="143"/>
    </location>
</feature>
<keyword evidence="5 6" id="KW-0472">Membrane</keyword>
<dbReference type="CDD" id="cd06580">
    <property type="entry name" value="TM_PBP1_transp_TpRbsC_like"/>
    <property type="match status" value="1"/>
</dbReference>
<proteinExistence type="predicted"/>
<comment type="subcellular location">
    <subcellularLocation>
        <location evidence="1">Cell membrane</location>
        <topology evidence="1">Multi-pass membrane protein</topology>
    </subcellularLocation>
</comment>
<keyword evidence="2" id="KW-1003">Cell membrane</keyword>
<evidence type="ECO:0000256" key="6">
    <source>
        <dbReference type="SAM" id="Phobius"/>
    </source>
</evidence>
<feature type="transmembrane region" description="Helical" evidence="6">
    <location>
        <begin position="336"/>
        <end position="357"/>
    </location>
</feature>
<keyword evidence="3 6" id="KW-0812">Transmembrane</keyword>
<sequence length="423" mass="43318">MTATTTEPAATATTTKGVSYKTPIALGAFALLAILLFVVFGRDGVSTFSFAQSGTVALPDVRFPVRGTGVVVAVIAVLLAVVAAALVRLRGASSRWLVVVFALALVVGFLAWATAGQRLPIIGLLTGSLALAAPLIFGALGGVVSERVGVVNIAIEGQLLAGAFVSAVLASVTKNLFVGLVGAVIAGTLVSFVLAALSIKYVVNQVIVGVVLNVLVLGLTTFLYQSVLIPATDTLNQPPTFSNLPIPGLSLIPVLGPLLFDQSIVTYLMIIAVFVVWIGLTRTRWGLRLRAVGEHPQAADTVGINVARTRFWNVALAGAIVGLGGAYFTLGSVGAFSQNITSGAGYIALAAVIFGRWDPLRASAAGLLFGFASQVANILGIVGSPVPSDILLTLPYVVTIVAVAGLVGRVRGPAAAGRPYVKG</sequence>
<evidence type="ECO:0000256" key="5">
    <source>
        <dbReference type="ARBA" id="ARBA00023136"/>
    </source>
</evidence>
<protein>
    <submittedName>
        <fullName evidence="7">Nucleoside ABC transporter membrane protein</fullName>
    </submittedName>
</protein>
<dbReference type="Proteomes" id="UP000295344">
    <property type="component" value="Unassembled WGS sequence"/>
</dbReference>
<dbReference type="EMBL" id="SOAM01000004">
    <property type="protein sequence ID" value="TDS75016.1"/>
    <property type="molecule type" value="Genomic_DNA"/>
</dbReference>
<organism evidence="7 8">
    <name type="scientific">Amnibacterium kyonggiense</name>
    <dbReference type="NCBI Taxonomy" id="595671"/>
    <lineage>
        <taxon>Bacteria</taxon>
        <taxon>Bacillati</taxon>
        <taxon>Actinomycetota</taxon>
        <taxon>Actinomycetes</taxon>
        <taxon>Micrococcales</taxon>
        <taxon>Microbacteriaceae</taxon>
        <taxon>Amnibacterium</taxon>
    </lineage>
</organism>
<evidence type="ECO:0000256" key="2">
    <source>
        <dbReference type="ARBA" id="ARBA00022475"/>
    </source>
</evidence>
<evidence type="ECO:0000256" key="4">
    <source>
        <dbReference type="ARBA" id="ARBA00022989"/>
    </source>
</evidence>
<dbReference type="PANTHER" id="PTHR43370:SF1">
    <property type="entry name" value="GUANOSINE ABC TRANSPORTER PERMEASE PROTEIN NUPQ"/>
    <property type="match status" value="1"/>
</dbReference>
<dbReference type="InterPro" id="IPR001851">
    <property type="entry name" value="ABC_transp_permease"/>
</dbReference>
<feature type="transmembrane region" description="Helical" evidence="6">
    <location>
        <begin position="96"/>
        <end position="115"/>
    </location>
</feature>
<feature type="transmembrane region" description="Helical" evidence="6">
    <location>
        <begin position="206"/>
        <end position="231"/>
    </location>
</feature>
<feature type="transmembrane region" description="Helical" evidence="6">
    <location>
        <begin position="176"/>
        <end position="199"/>
    </location>
</feature>
<keyword evidence="8" id="KW-1185">Reference proteome</keyword>
<dbReference type="RefSeq" id="WP_133767668.1">
    <property type="nucleotide sequence ID" value="NZ_BAAARP010000001.1"/>
</dbReference>
<feature type="transmembrane region" description="Helical" evidence="6">
    <location>
        <begin position="390"/>
        <end position="408"/>
    </location>
</feature>
<comment type="caution">
    <text evidence="7">The sequence shown here is derived from an EMBL/GenBank/DDBJ whole genome shotgun (WGS) entry which is preliminary data.</text>
</comment>
<feature type="transmembrane region" description="Helical" evidence="6">
    <location>
        <begin position="68"/>
        <end position="89"/>
    </location>
</feature>
<dbReference type="PANTHER" id="PTHR43370">
    <property type="entry name" value="SUGAR ABC TRANSPORTER INTEGRAL MEMBRANE PROTEIN-RELATED"/>
    <property type="match status" value="1"/>
</dbReference>
<keyword evidence="4 6" id="KW-1133">Transmembrane helix</keyword>
<evidence type="ECO:0000256" key="1">
    <source>
        <dbReference type="ARBA" id="ARBA00004651"/>
    </source>
</evidence>
<feature type="transmembrane region" description="Helical" evidence="6">
    <location>
        <begin position="311"/>
        <end position="330"/>
    </location>
</feature>
<feature type="transmembrane region" description="Helical" evidence="6">
    <location>
        <begin position="364"/>
        <end position="384"/>
    </location>
</feature>
<feature type="transmembrane region" description="Helical" evidence="6">
    <location>
        <begin position="150"/>
        <end position="170"/>
    </location>
</feature>
<dbReference type="GO" id="GO:0022857">
    <property type="term" value="F:transmembrane transporter activity"/>
    <property type="evidence" value="ECO:0007669"/>
    <property type="project" value="InterPro"/>
</dbReference>
<dbReference type="GO" id="GO:0005886">
    <property type="term" value="C:plasma membrane"/>
    <property type="evidence" value="ECO:0007669"/>
    <property type="project" value="UniProtKB-SubCell"/>
</dbReference>
<gene>
    <name evidence="7" type="ORF">CLV52_3540</name>
</gene>
<feature type="transmembrane region" description="Helical" evidence="6">
    <location>
        <begin position="24"/>
        <end position="41"/>
    </location>
</feature>